<evidence type="ECO:0000313" key="9">
    <source>
        <dbReference type="Proteomes" id="UP000215335"/>
    </source>
</evidence>
<evidence type="ECO:0000256" key="1">
    <source>
        <dbReference type="ARBA" id="ARBA00022448"/>
    </source>
</evidence>
<gene>
    <name evidence="8" type="ORF">TSAR_001916</name>
</gene>
<feature type="compositionally biased region" description="Low complexity" evidence="6">
    <location>
        <begin position="15"/>
        <end position="36"/>
    </location>
</feature>
<comment type="caution">
    <text evidence="8">The sequence shown here is derived from an EMBL/GenBank/DDBJ whole genome shotgun (WGS) entry which is preliminary data.</text>
</comment>
<feature type="compositionally biased region" description="Polar residues" evidence="6">
    <location>
        <begin position="37"/>
        <end position="47"/>
    </location>
</feature>
<evidence type="ECO:0000256" key="4">
    <source>
        <dbReference type="RuleBase" id="RU003844"/>
    </source>
</evidence>
<dbReference type="GO" id="GO:0016020">
    <property type="term" value="C:membrane"/>
    <property type="evidence" value="ECO:0007669"/>
    <property type="project" value="TreeGrafter"/>
</dbReference>
<dbReference type="SUPFAM" id="SSF144000">
    <property type="entry name" value="Oxysterol-binding protein-like"/>
    <property type="match status" value="1"/>
</dbReference>
<name>A0A232EUM3_9HYME</name>
<dbReference type="PROSITE" id="PS01013">
    <property type="entry name" value="OSBP"/>
    <property type="match status" value="1"/>
</dbReference>
<dbReference type="CDD" id="cd13290">
    <property type="entry name" value="PH_ORP9"/>
    <property type="match status" value="1"/>
</dbReference>
<dbReference type="FunFam" id="2.30.29.30:FF:000089">
    <property type="entry name" value="Oxysterol-binding protein"/>
    <property type="match status" value="1"/>
</dbReference>
<evidence type="ECO:0000259" key="7">
    <source>
        <dbReference type="PROSITE" id="PS50003"/>
    </source>
</evidence>
<sequence length="837" mass="93694">MKRLARRVRKAVRSAGAAAAASRRGSSSSSSVPVAAQNNMSTSTMEGSLSKWTNVVNGWQYRWFVLDDNAGLLSYYTSKEKMMRGARRGCVRLKGAVIGIDDEDDSTFTITTSSSKDDPKTFHFQTRNGEERERWVRALEDTILRHSHTRWDPRKPPPKHDFDRKVAEADAYLQLLIDQIKLIEQKQKDLGDDNEEKKQRYTEILRQANSMLNSVKHAIVQLQIAKACVSNTHDALCRNTAIPVNGIYQGPTEPVNIALPLKHVTAREPDPTVQTGIELGSECTEPRVSNSNATTRNLPVPEYSYSSSDEDEDFYDAADEISPTPSQSAAPVLLYQSKNLSVHSCFKTCRNAVLDEYAFTFGTEMLVSVASLRAGAEVRVVMLNCRKRREAERIPSVTESSPTTDNRPVAKTPAPPPIKHDGSIDYDALYEEDSDDGEMDSMESHGSVVTHLLSQVKIGMDLTKVALPTFILERRSLLEMYADYFAHPDQFVSIADMPTPKERMVQVVKWYMCSFHAGRKSGVAKKPYNPVLGEIFRCYWDLPSVVIDKDAPLAENGPIPWCNENQLTFVAEQVSHHPPVSAFYAEHPTKKISFGAHVWTKSKFLGLSIGVHNVGKGWVNIHRHDEEYVLTFPNGYARSILTVPWIELGGATTIVCARTGYQANIEFLTKPFYGGKRNRITCQVSGPGDKKPFLTINGDWNGAMEAKWADGRTEIFADVREQRIEKKMVKPMSEQDEDESRKVWREVTMGLRINDMDKATAAKCTIEQKQRDDVRYRKENNIGWQTKLFKETKDGGWMYTSPLETRLRTAEAATSGAAASSTGTEDSTNASSAQSST</sequence>
<dbReference type="GO" id="GO:0005829">
    <property type="term" value="C:cytosol"/>
    <property type="evidence" value="ECO:0007669"/>
    <property type="project" value="TreeGrafter"/>
</dbReference>
<accession>A0A232EUM3</accession>
<dbReference type="FunFam" id="2.40.160.120:FF:000014">
    <property type="entry name" value="Oxysterol-binding protein"/>
    <property type="match status" value="1"/>
</dbReference>
<evidence type="ECO:0000256" key="5">
    <source>
        <dbReference type="RuleBase" id="RU003845"/>
    </source>
</evidence>
<comment type="similarity">
    <text evidence="4">Belongs to the OSBP family.</text>
</comment>
<dbReference type="Gene3D" id="1.10.287.2720">
    <property type="match status" value="1"/>
</dbReference>
<dbReference type="AlphaFoldDB" id="A0A232EUM3"/>
<feature type="region of interest" description="Disordered" evidence="6">
    <location>
        <begin position="283"/>
        <end position="305"/>
    </location>
</feature>
<dbReference type="SMART" id="SM00233">
    <property type="entry name" value="PH"/>
    <property type="match status" value="1"/>
</dbReference>
<feature type="region of interest" description="Disordered" evidence="6">
    <location>
        <begin position="808"/>
        <end position="837"/>
    </location>
</feature>
<feature type="region of interest" description="Disordered" evidence="6">
    <location>
        <begin position="15"/>
        <end position="47"/>
    </location>
</feature>
<dbReference type="STRING" id="543379.A0A232EUM3"/>
<keyword evidence="3" id="KW-0446">Lipid-binding</keyword>
<feature type="compositionally biased region" description="Polar residues" evidence="6">
    <location>
        <begin position="287"/>
        <end position="297"/>
    </location>
</feature>
<keyword evidence="2 5" id="KW-0445">Lipid transport</keyword>
<keyword evidence="1 5" id="KW-0813">Transport</keyword>
<evidence type="ECO:0000256" key="3">
    <source>
        <dbReference type="ARBA" id="ARBA00023121"/>
    </source>
</evidence>
<dbReference type="Gene3D" id="3.30.70.3490">
    <property type="match status" value="1"/>
</dbReference>
<reference evidence="8 9" key="1">
    <citation type="journal article" date="2017" name="Curr. Biol.">
        <title>The Evolution of Venom by Co-option of Single-Copy Genes.</title>
        <authorList>
            <person name="Martinson E.O."/>
            <person name="Mrinalini"/>
            <person name="Kelkar Y.D."/>
            <person name="Chang C.H."/>
            <person name="Werren J.H."/>
        </authorList>
    </citation>
    <scope>NUCLEOTIDE SEQUENCE [LARGE SCALE GENOMIC DNA]</scope>
    <source>
        <strain evidence="8 9">Alberta</strain>
        <tissue evidence="8">Whole body</tissue>
    </source>
</reference>
<feature type="compositionally biased region" description="Polar residues" evidence="6">
    <location>
        <begin position="397"/>
        <end position="406"/>
    </location>
</feature>
<dbReference type="GO" id="GO:0006869">
    <property type="term" value="P:lipid transport"/>
    <property type="evidence" value="ECO:0007669"/>
    <property type="project" value="UniProtKB-KW"/>
</dbReference>
<evidence type="ECO:0000256" key="6">
    <source>
        <dbReference type="SAM" id="MobiDB-lite"/>
    </source>
</evidence>
<feature type="compositionally biased region" description="Low complexity" evidence="6">
    <location>
        <begin position="810"/>
        <end position="828"/>
    </location>
</feature>
<dbReference type="GO" id="GO:0005794">
    <property type="term" value="C:Golgi apparatus"/>
    <property type="evidence" value="ECO:0007669"/>
    <property type="project" value="TreeGrafter"/>
</dbReference>
<dbReference type="InterPro" id="IPR000648">
    <property type="entry name" value="Oxysterol-bd"/>
</dbReference>
<evidence type="ECO:0000313" key="8">
    <source>
        <dbReference type="EMBL" id="OXU22041.1"/>
    </source>
</evidence>
<proteinExistence type="inferred from homology"/>
<organism evidence="8 9">
    <name type="scientific">Trichomalopsis sarcophagae</name>
    <dbReference type="NCBI Taxonomy" id="543379"/>
    <lineage>
        <taxon>Eukaryota</taxon>
        <taxon>Metazoa</taxon>
        <taxon>Ecdysozoa</taxon>
        <taxon>Arthropoda</taxon>
        <taxon>Hexapoda</taxon>
        <taxon>Insecta</taxon>
        <taxon>Pterygota</taxon>
        <taxon>Neoptera</taxon>
        <taxon>Endopterygota</taxon>
        <taxon>Hymenoptera</taxon>
        <taxon>Apocrita</taxon>
        <taxon>Proctotrupomorpha</taxon>
        <taxon>Chalcidoidea</taxon>
        <taxon>Pteromalidae</taxon>
        <taxon>Pteromalinae</taxon>
        <taxon>Trichomalopsis</taxon>
    </lineage>
</organism>
<dbReference type="PROSITE" id="PS50003">
    <property type="entry name" value="PH_DOMAIN"/>
    <property type="match status" value="1"/>
</dbReference>
<dbReference type="InterPro" id="IPR018494">
    <property type="entry name" value="Oxysterol-bd_CS"/>
</dbReference>
<feature type="region of interest" description="Disordered" evidence="6">
    <location>
        <begin position="391"/>
        <end position="417"/>
    </location>
</feature>
<dbReference type="Pfam" id="PF01237">
    <property type="entry name" value="Oxysterol_BP"/>
    <property type="match status" value="1"/>
</dbReference>
<dbReference type="InterPro" id="IPR001849">
    <property type="entry name" value="PH_domain"/>
</dbReference>
<dbReference type="Gene3D" id="2.30.29.30">
    <property type="entry name" value="Pleckstrin-homology domain (PH domain)/Phosphotyrosine-binding domain (PTB)"/>
    <property type="match status" value="1"/>
</dbReference>
<dbReference type="FunFam" id="1.10.287.2720:FF:000001">
    <property type="entry name" value="Oxysterol-binding OBPalpha"/>
    <property type="match status" value="1"/>
</dbReference>
<dbReference type="InterPro" id="IPR011993">
    <property type="entry name" value="PH-like_dom_sf"/>
</dbReference>
<dbReference type="OrthoDB" id="14833at2759"/>
<dbReference type="InterPro" id="IPR037239">
    <property type="entry name" value="OSBP_sf"/>
</dbReference>
<dbReference type="GO" id="GO:0032934">
    <property type="term" value="F:sterol binding"/>
    <property type="evidence" value="ECO:0007669"/>
    <property type="project" value="TreeGrafter"/>
</dbReference>
<dbReference type="PANTHER" id="PTHR10972">
    <property type="entry name" value="OXYSTEROL-BINDING PROTEIN-RELATED"/>
    <property type="match status" value="1"/>
</dbReference>
<dbReference type="Gene3D" id="2.40.160.120">
    <property type="match status" value="1"/>
</dbReference>
<dbReference type="PANTHER" id="PTHR10972:SF200">
    <property type="entry name" value="OXYSTEROL-BINDING PROTEIN-RELATED PROTEIN 9"/>
    <property type="match status" value="1"/>
</dbReference>
<evidence type="ECO:0000256" key="2">
    <source>
        <dbReference type="ARBA" id="ARBA00023055"/>
    </source>
</evidence>
<keyword evidence="9" id="KW-1185">Reference proteome</keyword>
<dbReference type="EMBL" id="NNAY01002114">
    <property type="protein sequence ID" value="OXU22041.1"/>
    <property type="molecule type" value="Genomic_DNA"/>
</dbReference>
<dbReference type="Pfam" id="PF00169">
    <property type="entry name" value="PH"/>
    <property type="match status" value="1"/>
</dbReference>
<protein>
    <recommendedName>
        <fullName evidence="5">Oxysterol-binding protein</fullName>
    </recommendedName>
</protein>
<dbReference type="Proteomes" id="UP000215335">
    <property type="component" value="Unassembled WGS sequence"/>
</dbReference>
<dbReference type="SUPFAM" id="SSF50729">
    <property type="entry name" value="PH domain-like"/>
    <property type="match status" value="1"/>
</dbReference>
<feature type="domain" description="PH" evidence="7">
    <location>
        <begin position="42"/>
        <end position="144"/>
    </location>
</feature>